<evidence type="ECO:0000313" key="2">
    <source>
        <dbReference type="Proteomes" id="UP000176405"/>
    </source>
</evidence>
<dbReference type="AlphaFoldDB" id="A0A1F5K5M3"/>
<reference evidence="1 2" key="1">
    <citation type="journal article" date="2016" name="Nat. Commun.">
        <title>Thousands of microbial genomes shed light on interconnected biogeochemical processes in an aquifer system.</title>
        <authorList>
            <person name="Anantharaman K."/>
            <person name="Brown C.T."/>
            <person name="Hug L.A."/>
            <person name="Sharon I."/>
            <person name="Castelle C.J."/>
            <person name="Probst A.J."/>
            <person name="Thomas B.C."/>
            <person name="Singh A."/>
            <person name="Wilkins M.J."/>
            <person name="Karaoz U."/>
            <person name="Brodie E.L."/>
            <person name="Williams K.H."/>
            <person name="Hubbard S.S."/>
            <person name="Banfield J.F."/>
        </authorList>
    </citation>
    <scope>NUCLEOTIDE SEQUENCE [LARGE SCALE GENOMIC DNA]</scope>
</reference>
<name>A0A1F5K5M3_9BACT</name>
<dbReference type="Proteomes" id="UP000176405">
    <property type="component" value="Unassembled WGS sequence"/>
</dbReference>
<dbReference type="STRING" id="1797780.A3E45_04150"/>
<sequence>MIEFDPIDPSRRAFCRSAIHLGKLALVATPAILLSSCFPGGGEEELPLVGSRKWQEYELRKEQVEIYLYDLLGFMVQGSGSREVARVAASYNRAVSSSLPDEDRLNVYFSNTKPNPAGLKVFQFDYKAVERFYFPRLSIFINTWLSEFPVRSFLALNLYQNFSVYEQSLSYIKEQGILGFGREAVIEQWGEKERILQGSDGWRRAMEIYDKLRENSLWRHEELERRYLVYRGCQNISGLTDTPCWLKATLRW</sequence>
<accession>A0A1F5K5M3</accession>
<comment type="caution">
    <text evidence="1">The sequence shown here is derived from an EMBL/GenBank/DDBJ whole genome shotgun (WGS) entry which is preliminary data.</text>
</comment>
<evidence type="ECO:0000313" key="1">
    <source>
        <dbReference type="EMBL" id="OGE36256.1"/>
    </source>
</evidence>
<proteinExistence type="predicted"/>
<organism evidence="1 2">
    <name type="scientific">Candidatus Daviesbacteria bacterium RIFCSPHIGHO2_12_FULL_43_11</name>
    <dbReference type="NCBI Taxonomy" id="1797780"/>
    <lineage>
        <taxon>Bacteria</taxon>
        <taxon>Candidatus Daviesiibacteriota</taxon>
    </lineage>
</organism>
<protein>
    <submittedName>
        <fullName evidence="1">Uncharacterized protein</fullName>
    </submittedName>
</protein>
<dbReference type="EMBL" id="MFDH01000014">
    <property type="protein sequence ID" value="OGE36256.1"/>
    <property type="molecule type" value="Genomic_DNA"/>
</dbReference>
<gene>
    <name evidence="1" type="ORF">A3E45_04150</name>
</gene>